<proteinExistence type="predicted"/>
<dbReference type="InterPro" id="IPR005036">
    <property type="entry name" value="CBM21_dom"/>
</dbReference>
<reference evidence="4" key="1">
    <citation type="submission" date="2022-11" db="UniProtKB">
        <authorList>
            <consortium name="WormBaseParasite"/>
        </authorList>
    </citation>
    <scope>IDENTIFICATION</scope>
</reference>
<dbReference type="GO" id="GO:0005979">
    <property type="term" value="P:regulation of glycogen biosynthetic process"/>
    <property type="evidence" value="ECO:0007669"/>
    <property type="project" value="TreeGrafter"/>
</dbReference>
<keyword evidence="3" id="KW-1185">Reference proteome</keyword>
<dbReference type="PANTHER" id="PTHR12307">
    <property type="entry name" value="PROTEIN PHOSPHATASE 1 REGULATORY SUBUNIT"/>
    <property type="match status" value="1"/>
</dbReference>
<dbReference type="GO" id="GO:0000164">
    <property type="term" value="C:protein phosphatase type 1 complex"/>
    <property type="evidence" value="ECO:0007669"/>
    <property type="project" value="TreeGrafter"/>
</dbReference>
<sequence length="377" mass="44019">LSMCRVSSLLNPPRVAPYNLNFPHGFEGTSSCDCDCQIKLLLNEEVAFKVRARPETLGIKLPLEENIFKSSIYEEKEAQVLENNLSAEASPSESPKPKKSKKSVRFADDCGQDLEEICYIPSRRAHARKLFTVMLTLDKLNDTVEEKTKLLDVIEEPKIKVKWQDMQDMEEIIKRKEEKENPMWLNQKFEEHNEQIVKSPWKAEFELPVDDNKLLFETLGKKVITLSSFSIKEEPLIMCGTIWTMNLGHDKNVFIRFTTDGWKSYYDRPAKFQEAPDNIYDIFSFEIEIPTNNDKHNEIDFCLCYKANGLTFWDSNNGQNYKITRKLKPVQKPQLTKREAFMSRRNGKADAMQRLNEIDWTKFETLKEKTNVKFSIF</sequence>
<protein>
    <submittedName>
        <fullName evidence="4">CBM21 domain-containing protein</fullName>
    </submittedName>
</protein>
<evidence type="ECO:0000259" key="2">
    <source>
        <dbReference type="PROSITE" id="PS51159"/>
    </source>
</evidence>
<organism evidence="3 4">
    <name type="scientific">Acrobeloides nanus</name>
    <dbReference type="NCBI Taxonomy" id="290746"/>
    <lineage>
        <taxon>Eukaryota</taxon>
        <taxon>Metazoa</taxon>
        <taxon>Ecdysozoa</taxon>
        <taxon>Nematoda</taxon>
        <taxon>Chromadorea</taxon>
        <taxon>Rhabditida</taxon>
        <taxon>Tylenchina</taxon>
        <taxon>Cephalobomorpha</taxon>
        <taxon>Cephaloboidea</taxon>
        <taxon>Cephalobidae</taxon>
        <taxon>Acrobeloides</taxon>
    </lineage>
</organism>
<dbReference type="GO" id="GO:2001069">
    <property type="term" value="F:glycogen binding"/>
    <property type="evidence" value="ECO:0007669"/>
    <property type="project" value="TreeGrafter"/>
</dbReference>
<dbReference type="InterPro" id="IPR050782">
    <property type="entry name" value="PP1_regulatory_subunit_3"/>
</dbReference>
<accession>A0A914CG41</accession>
<dbReference type="AlphaFoldDB" id="A0A914CG41"/>
<dbReference type="GO" id="GO:0008157">
    <property type="term" value="F:protein phosphatase 1 binding"/>
    <property type="evidence" value="ECO:0007669"/>
    <property type="project" value="TreeGrafter"/>
</dbReference>
<dbReference type="PROSITE" id="PS51159">
    <property type="entry name" value="CBM21"/>
    <property type="match status" value="1"/>
</dbReference>
<evidence type="ECO:0000313" key="4">
    <source>
        <dbReference type="WBParaSite" id="ACRNAN_scaffold1025.g9440.t1"/>
    </source>
</evidence>
<dbReference type="WBParaSite" id="ACRNAN_scaffold1025.g9440.t1">
    <property type="protein sequence ID" value="ACRNAN_scaffold1025.g9440.t1"/>
    <property type="gene ID" value="ACRNAN_scaffold1025.g9440"/>
</dbReference>
<feature type="region of interest" description="Disordered" evidence="1">
    <location>
        <begin position="85"/>
        <end position="104"/>
    </location>
</feature>
<evidence type="ECO:0000256" key="1">
    <source>
        <dbReference type="SAM" id="MobiDB-lite"/>
    </source>
</evidence>
<dbReference type="PANTHER" id="PTHR12307:SF48">
    <property type="entry name" value="PROTEIN PHOSPHATASE 1 REGULATORY SUBUNIT"/>
    <property type="match status" value="1"/>
</dbReference>
<name>A0A914CG41_9BILA</name>
<dbReference type="Pfam" id="PF03370">
    <property type="entry name" value="CBM_21"/>
    <property type="match status" value="1"/>
</dbReference>
<dbReference type="Gene3D" id="2.60.40.2440">
    <property type="entry name" value="Carbohydrate binding type-21 domain"/>
    <property type="match status" value="1"/>
</dbReference>
<dbReference type="Proteomes" id="UP000887540">
    <property type="component" value="Unplaced"/>
</dbReference>
<dbReference type="InterPro" id="IPR038175">
    <property type="entry name" value="CBM21_dom_sf"/>
</dbReference>
<evidence type="ECO:0000313" key="3">
    <source>
        <dbReference type="Proteomes" id="UP000887540"/>
    </source>
</evidence>
<feature type="domain" description="CBM21" evidence="2">
    <location>
        <begin position="216"/>
        <end position="324"/>
    </location>
</feature>